<evidence type="ECO:0000256" key="2">
    <source>
        <dbReference type="PROSITE-ProRule" id="PRU00110"/>
    </source>
</evidence>
<dbReference type="PROSITE" id="PS50894">
    <property type="entry name" value="HPT"/>
    <property type="match status" value="1"/>
</dbReference>
<protein>
    <recommendedName>
        <fullName evidence="4">HPt domain-containing protein</fullName>
    </recommendedName>
</protein>
<keyword evidence="1" id="KW-0902">Two-component regulatory system</keyword>
<evidence type="ECO:0000259" key="4">
    <source>
        <dbReference type="PROSITE" id="PS50894"/>
    </source>
</evidence>
<dbReference type="SUPFAM" id="SSF47226">
    <property type="entry name" value="Histidine-containing phosphotransfer domain, HPT domain"/>
    <property type="match status" value="1"/>
</dbReference>
<reference evidence="6" key="1">
    <citation type="submission" date="2019-01" db="EMBL/GenBank/DDBJ databases">
        <title>Gri0909 isolated from a small marine red alga.</title>
        <authorList>
            <person name="Kim J."/>
            <person name="Jeong S.E."/>
            <person name="Jeon C.O."/>
        </authorList>
    </citation>
    <scope>NUCLEOTIDE SEQUENCE [LARGE SCALE GENOMIC DNA]</scope>
    <source>
        <strain evidence="6">Gri0909</strain>
    </source>
</reference>
<dbReference type="Pfam" id="PF01627">
    <property type="entry name" value="Hpt"/>
    <property type="match status" value="1"/>
</dbReference>
<evidence type="ECO:0000313" key="5">
    <source>
        <dbReference type="EMBL" id="RVU34058.1"/>
    </source>
</evidence>
<dbReference type="RefSeq" id="WP_127768088.1">
    <property type="nucleotide sequence ID" value="NZ_SADE01000004.1"/>
</dbReference>
<proteinExistence type="predicted"/>
<keyword evidence="2" id="KW-0597">Phosphoprotein</keyword>
<evidence type="ECO:0000256" key="3">
    <source>
        <dbReference type="SAM" id="MobiDB-lite"/>
    </source>
</evidence>
<feature type="domain" description="HPt" evidence="4">
    <location>
        <begin position="56"/>
        <end position="153"/>
    </location>
</feature>
<evidence type="ECO:0000313" key="6">
    <source>
        <dbReference type="Proteomes" id="UP000287447"/>
    </source>
</evidence>
<feature type="modified residue" description="Phosphohistidine" evidence="2">
    <location>
        <position position="95"/>
    </location>
</feature>
<dbReference type="InterPro" id="IPR036641">
    <property type="entry name" value="HPT_dom_sf"/>
</dbReference>
<dbReference type="InterPro" id="IPR008207">
    <property type="entry name" value="Sig_transdc_His_kin_Hpt_dom"/>
</dbReference>
<name>A0A437QHL7_9PROT</name>
<accession>A0A437QHL7</accession>
<evidence type="ECO:0000256" key="1">
    <source>
        <dbReference type="ARBA" id="ARBA00023012"/>
    </source>
</evidence>
<dbReference type="GO" id="GO:0000160">
    <property type="term" value="P:phosphorelay signal transduction system"/>
    <property type="evidence" value="ECO:0007669"/>
    <property type="project" value="UniProtKB-KW"/>
</dbReference>
<gene>
    <name evidence="5" type="ORF">EOI86_23360</name>
</gene>
<dbReference type="GO" id="GO:0004672">
    <property type="term" value="F:protein kinase activity"/>
    <property type="evidence" value="ECO:0007669"/>
    <property type="project" value="UniProtKB-ARBA"/>
</dbReference>
<dbReference type="Gene3D" id="1.20.120.160">
    <property type="entry name" value="HPT domain"/>
    <property type="match status" value="1"/>
</dbReference>
<dbReference type="EMBL" id="SADE01000004">
    <property type="protein sequence ID" value="RVU34058.1"/>
    <property type="molecule type" value="Genomic_DNA"/>
</dbReference>
<keyword evidence="6" id="KW-1185">Reference proteome</keyword>
<feature type="region of interest" description="Disordered" evidence="3">
    <location>
        <begin position="1"/>
        <end position="33"/>
    </location>
</feature>
<dbReference type="Proteomes" id="UP000287447">
    <property type="component" value="Unassembled WGS sequence"/>
</dbReference>
<comment type="caution">
    <text evidence="5">The sequence shown here is derived from an EMBL/GenBank/DDBJ whole genome shotgun (WGS) entry which is preliminary data.</text>
</comment>
<sequence>MNATTDQAFNERSRRQSGISLRKPKQEMNSASGEELFEGLDSMDKEKIAGLHKVFAAADFRSLIEMVHKCISTELASVEDSLSRQDVGTAMIAAHKITGSSGNYALNKVSKSAAKLSDALSNGGRDDVDSALADLRTHSHAAIIDLEALLSRLPA</sequence>
<organism evidence="5 6">
    <name type="scientific">Hwanghaeella grinnelliae</name>
    <dbReference type="NCBI Taxonomy" id="2500179"/>
    <lineage>
        <taxon>Bacteria</taxon>
        <taxon>Pseudomonadati</taxon>
        <taxon>Pseudomonadota</taxon>
        <taxon>Alphaproteobacteria</taxon>
        <taxon>Rhodospirillales</taxon>
        <taxon>Rhodospirillaceae</taxon>
        <taxon>Hwanghaeella</taxon>
    </lineage>
</organism>
<dbReference type="AlphaFoldDB" id="A0A437QHL7"/>